<dbReference type="Proteomes" id="UP000255508">
    <property type="component" value="Unassembled WGS sequence"/>
</dbReference>
<evidence type="ECO:0008006" key="3">
    <source>
        <dbReference type="Google" id="ProtNLM"/>
    </source>
</evidence>
<dbReference type="PROSITE" id="PS51257">
    <property type="entry name" value="PROKAR_LIPOPROTEIN"/>
    <property type="match status" value="1"/>
</dbReference>
<dbReference type="EMBL" id="QFXD01000015">
    <property type="protein sequence ID" value="RDH93327.1"/>
    <property type="molecule type" value="Genomic_DNA"/>
</dbReference>
<evidence type="ECO:0000313" key="1">
    <source>
        <dbReference type="EMBL" id="RDH93327.1"/>
    </source>
</evidence>
<dbReference type="SUPFAM" id="SSF54427">
    <property type="entry name" value="NTF2-like"/>
    <property type="match status" value="1"/>
</dbReference>
<gene>
    <name evidence="1" type="ORF">DIZ79_01050</name>
</gene>
<reference evidence="1 2" key="1">
    <citation type="journal article" date="2018" name="ISME J.">
        <title>Endosymbiont genomes yield clues of tubeworm success.</title>
        <authorList>
            <person name="Li Y."/>
            <person name="Liles M.R."/>
            <person name="Halanych K.M."/>
        </authorList>
    </citation>
    <scope>NUCLEOTIDE SEQUENCE [LARGE SCALE GENOMIC DNA]</scope>
    <source>
        <strain evidence="1">A1422</strain>
    </source>
</reference>
<organism evidence="1 2">
    <name type="scientific">endosymbiont of Lamellibrachia luymesi</name>
    <dbReference type="NCBI Taxonomy" id="2200907"/>
    <lineage>
        <taxon>Bacteria</taxon>
        <taxon>Pseudomonadati</taxon>
        <taxon>Pseudomonadota</taxon>
        <taxon>Gammaproteobacteria</taxon>
        <taxon>sulfur-oxidizing symbionts</taxon>
    </lineage>
</organism>
<dbReference type="Gene3D" id="3.10.450.50">
    <property type="match status" value="1"/>
</dbReference>
<protein>
    <recommendedName>
        <fullName evidence="3">SnoaL-like domain-containing protein</fullName>
    </recommendedName>
</protein>
<accession>A0A370E143</accession>
<dbReference type="AlphaFoldDB" id="A0A370E143"/>
<name>A0A370E143_9GAMM</name>
<dbReference type="InterPro" id="IPR032710">
    <property type="entry name" value="NTF2-like_dom_sf"/>
</dbReference>
<evidence type="ECO:0000313" key="2">
    <source>
        <dbReference type="Proteomes" id="UP000255508"/>
    </source>
</evidence>
<proteinExistence type="predicted"/>
<sequence length="157" mass="17981">MDWLLRLPLFWGLILLVGCSDTPYLSPEDQVRQFVARGEVAVEGRDLSGAAALISEQYSDGRRRTRHEIRRLLAGYFLRHKSIHVVYRIDQVELLEDAQVQVVLFAGIAGTAPVGSEALSQWRGELLRIELLVVLENDEEWRLQSAKWRRASKKDIL</sequence>
<comment type="caution">
    <text evidence="1">The sequence shown here is derived from an EMBL/GenBank/DDBJ whole genome shotgun (WGS) entry which is preliminary data.</text>
</comment>